<evidence type="ECO:0000313" key="9">
    <source>
        <dbReference type="Proteomes" id="UP000002279"/>
    </source>
</evidence>
<evidence type="ECO:0000313" key="8">
    <source>
        <dbReference type="Ensembl" id="ENSOANP00000040586.1"/>
    </source>
</evidence>
<evidence type="ECO:0000256" key="1">
    <source>
        <dbReference type="ARBA" id="ARBA00004141"/>
    </source>
</evidence>
<reference evidence="8" key="3">
    <citation type="submission" date="2025-09" db="UniProtKB">
        <authorList>
            <consortium name="Ensembl"/>
        </authorList>
    </citation>
    <scope>IDENTIFICATION</scope>
    <source>
        <strain evidence="8">Glennie</strain>
    </source>
</reference>
<reference evidence="8" key="2">
    <citation type="submission" date="2025-08" db="UniProtKB">
        <authorList>
            <consortium name="Ensembl"/>
        </authorList>
    </citation>
    <scope>IDENTIFICATION</scope>
    <source>
        <strain evidence="8">Glennie</strain>
    </source>
</reference>
<keyword evidence="9" id="KW-1185">Reference proteome</keyword>
<keyword evidence="2 6" id="KW-0812">Transmembrane</keyword>
<feature type="domain" description="STAS" evidence="7">
    <location>
        <begin position="497"/>
        <end position="680"/>
    </location>
</feature>
<accession>A0A6I8NIS3</accession>
<organism evidence="8 9">
    <name type="scientific">Ornithorhynchus anatinus</name>
    <name type="common">Duckbill platypus</name>
    <dbReference type="NCBI Taxonomy" id="9258"/>
    <lineage>
        <taxon>Eukaryota</taxon>
        <taxon>Metazoa</taxon>
        <taxon>Chordata</taxon>
        <taxon>Craniata</taxon>
        <taxon>Vertebrata</taxon>
        <taxon>Euteleostomi</taxon>
        <taxon>Mammalia</taxon>
        <taxon>Monotremata</taxon>
        <taxon>Ornithorhynchidae</taxon>
        <taxon>Ornithorhynchus</taxon>
    </lineage>
</organism>
<dbReference type="InterPro" id="IPR002645">
    <property type="entry name" value="STAS_dom"/>
</dbReference>
<dbReference type="InterPro" id="IPR011547">
    <property type="entry name" value="SLC26A/SulP_dom"/>
</dbReference>
<feature type="transmembrane region" description="Helical" evidence="6">
    <location>
        <begin position="451"/>
        <end position="471"/>
    </location>
</feature>
<dbReference type="Pfam" id="PF01740">
    <property type="entry name" value="STAS"/>
    <property type="match status" value="1"/>
</dbReference>
<gene>
    <name evidence="8" type="primary">SLC26A6</name>
</gene>
<dbReference type="SUPFAM" id="SSF52091">
    <property type="entry name" value="SpoIIaa-like"/>
    <property type="match status" value="1"/>
</dbReference>
<dbReference type="GeneTree" id="ENSGT01150000286960"/>
<dbReference type="GO" id="GO:0016020">
    <property type="term" value="C:membrane"/>
    <property type="evidence" value="ECO:0007669"/>
    <property type="project" value="UniProtKB-SubCell"/>
</dbReference>
<evidence type="ECO:0000256" key="2">
    <source>
        <dbReference type="ARBA" id="ARBA00022692"/>
    </source>
</evidence>
<dbReference type="Proteomes" id="UP000002279">
    <property type="component" value="Chromosome X1"/>
</dbReference>
<keyword evidence="5" id="KW-0175">Coiled coil</keyword>
<dbReference type="Gene3D" id="3.30.750.24">
    <property type="entry name" value="STAS domain"/>
    <property type="match status" value="1"/>
</dbReference>
<dbReference type="PANTHER" id="PTHR11814">
    <property type="entry name" value="SULFATE TRANSPORTER"/>
    <property type="match status" value="1"/>
</dbReference>
<evidence type="ECO:0000259" key="7">
    <source>
        <dbReference type="PROSITE" id="PS50801"/>
    </source>
</evidence>
<dbReference type="Bgee" id="ENSOANG00000001849">
    <property type="expression patterns" value="Expressed in adult mammalian kidney and 7 other cell types or tissues"/>
</dbReference>
<dbReference type="AlphaFoldDB" id="A0A6I8NIS3"/>
<dbReference type="Ensembl" id="ENSOANT00000060729.1">
    <property type="protein sequence ID" value="ENSOANP00000040586.1"/>
    <property type="gene ID" value="ENSOANG00000001849.3"/>
</dbReference>
<dbReference type="CDD" id="cd07042">
    <property type="entry name" value="STAS_SulP_like_sulfate_transporter"/>
    <property type="match status" value="1"/>
</dbReference>
<evidence type="ECO:0000256" key="5">
    <source>
        <dbReference type="SAM" id="Coils"/>
    </source>
</evidence>
<evidence type="ECO:0000256" key="6">
    <source>
        <dbReference type="SAM" id="Phobius"/>
    </source>
</evidence>
<keyword evidence="4 6" id="KW-0472">Membrane</keyword>
<feature type="transmembrane region" description="Helical" evidence="6">
    <location>
        <begin position="362"/>
        <end position="378"/>
    </location>
</feature>
<reference evidence="8 9" key="1">
    <citation type="journal article" date="2008" name="Nature">
        <title>Genome analysis of the platypus reveals unique signatures of evolution.</title>
        <authorList>
            <person name="Warren W.C."/>
            <person name="Hillier L.W."/>
            <person name="Marshall Graves J.A."/>
            <person name="Birney E."/>
            <person name="Ponting C.P."/>
            <person name="Grutzner F."/>
            <person name="Belov K."/>
            <person name="Miller W."/>
            <person name="Clarke L."/>
            <person name="Chinwalla A.T."/>
            <person name="Yang S.P."/>
            <person name="Heger A."/>
            <person name="Locke D.P."/>
            <person name="Miethke P."/>
            <person name="Waters P.D."/>
            <person name="Veyrunes F."/>
            <person name="Fulton L."/>
            <person name="Fulton B."/>
            <person name="Graves T."/>
            <person name="Wallis J."/>
            <person name="Puente X.S."/>
            <person name="Lopez-Otin C."/>
            <person name="Ordonez G.R."/>
            <person name="Eichler E.E."/>
            <person name="Chen L."/>
            <person name="Cheng Z."/>
            <person name="Deakin J.E."/>
            <person name="Alsop A."/>
            <person name="Thompson K."/>
            <person name="Kirby P."/>
            <person name="Papenfuss A.T."/>
            <person name="Wakefield M.J."/>
            <person name="Olender T."/>
            <person name="Lancet D."/>
            <person name="Huttley G.A."/>
            <person name="Smit A.F."/>
            <person name="Pask A."/>
            <person name="Temple-Smith P."/>
            <person name="Batzer M.A."/>
            <person name="Walker J.A."/>
            <person name="Konkel M.K."/>
            <person name="Harris R.S."/>
            <person name="Whittington C.M."/>
            <person name="Wong E.S."/>
            <person name="Gemmell N.J."/>
            <person name="Buschiazzo E."/>
            <person name="Vargas Jentzsch I.M."/>
            <person name="Merkel A."/>
            <person name="Schmitz J."/>
            <person name="Zemann A."/>
            <person name="Churakov G."/>
            <person name="Kriegs J.O."/>
            <person name="Brosius J."/>
            <person name="Murchison E.P."/>
            <person name="Sachidanandam R."/>
            <person name="Smith C."/>
            <person name="Hannon G.J."/>
            <person name="Tsend-Ayush E."/>
            <person name="McMillan D."/>
            <person name="Attenborough R."/>
            <person name="Rens W."/>
            <person name="Ferguson-Smith M."/>
            <person name="Lefevre C.M."/>
            <person name="Sharp J.A."/>
            <person name="Nicholas K.R."/>
            <person name="Ray D.A."/>
            <person name="Kube M."/>
            <person name="Reinhardt R."/>
            <person name="Pringle T.H."/>
            <person name="Taylor J."/>
            <person name="Jones R.C."/>
            <person name="Nixon B."/>
            <person name="Dacheux J.L."/>
            <person name="Niwa H."/>
            <person name="Sekita Y."/>
            <person name="Huang X."/>
            <person name="Stark A."/>
            <person name="Kheradpour P."/>
            <person name="Kellis M."/>
            <person name="Flicek P."/>
            <person name="Chen Y."/>
            <person name="Webber C."/>
            <person name="Hardison R."/>
            <person name="Nelson J."/>
            <person name="Hallsworth-Pepin K."/>
            <person name="Delehaunty K."/>
            <person name="Markovic C."/>
            <person name="Minx P."/>
            <person name="Feng Y."/>
            <person name="Kremitzki C."/>
            <person name="Mitreva M."/>
            <person name="Glasscock J."/>
            <person name="Wylie T."/>
            <person name="Wohldmann P."/>
            <person name="Thiru P."/>
            <person name="Nhan M.N."/>
            <person name="Pohl C.S."/>
            <person name="Smith S.M."/>
            <person name="Hou S."/>
            <person name="Nefedov M."/>
            <person name="de Jong P.J."/>
            <person name="Renfree M.B."/>
            <person name="Mardis E.R."/>
            <person name="Wilson R.K."/>
        </authorList>
    </citation>
    <scope>NUCLEOTIDE SEQUENCE [LARGE SCALE GENOMIC DNA]</scope>
    <source>
        <strain evidence="8 9">Glennie</strain>
    </source>
</reference>
<dbReference type="Pfam" id="PF00916">
    <property type="entry name" value="Sulfate_transp"/>
    <property type="match status" value="1"/>
</dbReference>
<dbReference type="PROSITE" id="PS50801">
    <property type="entry name" value="STAS"/>
    <property type="match status" value="1"/>
</dbReference>
<dbReference type="PROSITE" id="PS01130">
    <property type="entry name" value="SLC26A"/>
    <property type="match status" value="1"/>
</dbReference>
<feature type="transmembrane region" description="Helical" evidence="6">
    <location>
        <begin position="246"/>
        <end position="265"/>
    </location>
</feature>
<feature type="transmembrane region" description="Helical" evidence="6">
    <location>
        <begin position="399"/>
        <end position="416"/>
    </location>
</feature>
<keyword evidence="3 6" id="KW-1133">Transmembrane helix</keyword>
<feature type="transmembrane region" description="Helical" evidence="6">
    <location>
        <begin position="165"/>
        <end position="192"/>
    </location>
</feature>
<evidence type="ECO:0000256" key="3">
    <source>
        <dbReference type="ARBA" id="ARBA00022989"/>
    </source>
</evidence>
<feature type="transmembrane region" description="Helical" evidence="6">
    <location>
        <begin position="326"/>
        <end position="350"/>
    </location>
</feature>
<dbReference type="InterPro" id="IPR018045">
    <property type="entry name" value="S04_transporter_CS"/>
</dbReference>
<feature type="transmembrane region" description="Helical" evidence="6">
    <location>
        <begin position="99"/>
        <end position="115"/>
    </location>
</feature>
<evidence type="ECO:0000256" key="4">
    <source>
        <dbReference type="ARBA" id="ARBA00023136"/>
    </source>
</evidence>
<comment type="subcellular location">
    <subcellularLocation>
        <location evidence="1">Membrane</location>
        <topology evidence="1">Multi-pass membrane protein</topology>
    </subcellularLocation>
</comment>
<name>A0A6I8NIS3_ORNAN</name>
<proteinExistence type="predicted"/>
<protein>
    <submittedName>
        <fullName evidence="8">Solute carrier family 26 member 6</fullName>
    </submittedName>
</protein>
<dbReference type="InterPro" id="IPR036513">
    <property type="entry name" value="STAS_dom_sf"/>
</dbReference>
<dbReference type="InterPro" id="IPR001902">
    <property type="entry name" value="SLC26A/SulP_fam"/>
</dbReference>
<dbReference type="NCBIfam" id="TIGR00815">
    <property type="entry name" value="sulP"/>
    <property type="match status" value="1"/>
</dbReference>
<feature type="coiled-coil region" evidence="5">
    <location>
        <begin position="540"/>
        <end position="569"/>
    </location>
</feature>
<dbReference type="GO" id="GO:0008271">
    <property type="term" value="F:secondary active sulfate transmembrane transporter activity"/>
    <property type="evidence" value="ECO:0007669"/>
    <property type="project" value="InterPro"/>
</dbReference>
<sequence length="702" mass="77645">MEVEHALRRRDYLVERSVLNEEELEEIGQRSKKLKLPAWRRKCLVAKSLLLRFFPLLSWLPRYPVKEWLLGDVVSGLSVGIVHLPQGLAYAMLAGLPPVYGLYTSFYPTLVYFFFGTSRHVSVGTFAVVSVMVGSVTEALVPNDEFLLPGNGTVTATRDAMRVQVAASLTILVGIFQVALGLVQFGFVVTYLSEPLVRGYTTAAAIQVLMSQLKYVFGVKLGEHSGPLSMIYMLIEICSKLPQTNVGTLLTSLIAMVILLAVKLLNQKFHSKLFMPIPIELFTLIGATGISFGAKLQKNYGVDVVGNIPTGLIPPMMPDFSLFGKVAGNAFAIAIVAYVIAISLGKIFALKHGYKVDSNQELIALGLSNFLGGFFRCFTISCSMSRSLVQESTGGNSQVAGAVSSLVILIIIVKLGELFSDLPKAILAAIIIVNLKGMFKQFSDIQTLWKANRIDLMIWLVTFMSTLLLNLDIAGPAPQYSILGQVTETDLYRDVTEYKEAKELPGVKIFHSSATLYFANAELYAEALKKKCGIDVDHLITKKKKLIKKQKQKQNKIEKEEKKRDKKANVLLASLLQASFQNSFNLQFFSQEKLTLESLGLPRPDFHTLILDFAPVNFVDTVCIKILKNIFGDFREIEVDVYLASCQESVICQLEAGNFFSQTITKAHVFASVHDAVTYSLRGRVSGLLPRSPTLHCPRFHG</sequence>